<evidence type="ECO:0000256" key="7">
    <source>
        <dbReference type="ARBA" id="ARBA00023136"/>
    </source>
</evidence>
<evidence type="ECO:0000256" key="10">
    <source>
        <dbReference type="SAM" id="Phobius"/>
    </source>
</evidence>
<evidence type="ECO:0000256" key="9">
    <source>
        <dbReference type="ARBA" id="ARBA00023284"/>
    </source>
</evidence>
<comment type="subcellular location">
    <subcellularLocation>
        <location evidence="1">Membrane</location>
        <topology evidence="1">Multi-pass membrane protein</topology>
    </subcellularLocation>
</comment>
<accession>A0ABT9RFE2</accession>
<evidence type="ECO:0000256" key="4">
    <source>
        <dbReference type="ARBA" id="ARBA00022719"/>
    </source>
</evidence>
<keyword evidence="7 10" id="KW-0472">Membrane</keyword>
<evidence type="ECO:0000256" key="8">
    <source>
        <dbReference type="ARBA" id="ARBA00023157"/>
    </source>
</evidence>
<feature type="transmembrane region" description="Helical" evidence="10">
    <location>
        <begin position="25"/>
        <end position="45"/>
    </location>
</feature>
<keyword evidence="8" id="KW-1015">Disulfide bond</keyword>
<evidence type="ECO:0000259" key="11">
    <source>
        <dbReference type="SMART" id="SM00756"/>
    </source>
</evidence>
<name>A0ABT9RFE2_9ACTN</name>
<dbReference type="InterPro" id="IPR038354">
    <property type="entry name" value="VKOR_sf"/>
</dbReference>
<evidence type="ECO:0000256" key="3">
    <source>
        <dbReference type="ARBA" id="ARBA00022692"/>
    </source>
</evidence>
<dbReference type="InterPro" id="IPR041714">
    <property type="entry name" value="VKOR_Actinobacteria"/>
</dbReference>
<comment type="similarity">
    <text evidence="2">Belongs to the VKOR family.</text>
</comment>
<evidence type="ECO:0000313" key="13">
    <source>
        <dbReference type="Proteomes" id="UP001230426"/>
    </source>
</evidence>
<keyword evidence="3 10" id="KW-0812">Transmembrane</keyword>
<sequence>MTTAATDRHAAAAAVTSSSIITRSLPSVLTAGGGLGVLAAFALTVERLRLAADPAYVPTCSINPVLSCGSVMRTAQASVFGFPNPLLGVAAFSVVTTVGMALLAGARLRPWFWYGLQAGVLAGVVFVHWLIYQSLYVIGALCPHCMLVWIATIPVFWYVTLANLHAGRIRLPRGARRLAAGAIRYHTTVIMLWVLAIGGLILWRFWSYWITLL</sequence>
<dbReference type="Gene3D" id="1.20.1440.130">
    <property type="entry name" value="VKOR domain"/>
    <property type="match status" value="1"/>
</dbReference>
<keyword evidence="5 10" id="KW-1133">Transmembrane helix</keyword>
<feature type="transmembrane region" description="Helical" evidence="10">
    <location>
        <begin position="86"/>
        <end position="104"/>
    </location>
</feature>
<feature type="transmembrane region" description="Helical" evidence="10">
    <location>
        <begin position="182"/>
        <end position="206"/>
    </location>
</feature>
<dbReference type="InterPro" id="IPR012932">
    <property type="entry name" value="VKOR"/>
</dbReference>
<dbReference type="RefSeq" id="WP_306869939.1">
    <property type="nucleotide sequence ID" value="NZ_JAUSRB010000002.1"/>
</dbReference>
<dbReference type="CDD" id="cd12922">
    <property type="entry name" value="VKOR_5"/>
    <property type="match status" value="1"/>
</dbReference>
<gene>
    <name evidence="12" type="ORF">J2S55_007114</name>
</gene>
<evidence type="ECO:0000256" key="2">
    <source>
        <dbReference type="ARBA" id="ARBA00006214"/>
    </source>
</evidence>
<dbReference type="SMART" id="SM00756">
    <property type="entry name" value="VKc"/>
    <property type="match status" value="1"/>
</dbReference>
<evidence type="ECO:0000256" key="6">
    <source>
        <dbReference type="ARBA" id="ARBA00023002"/>
    </source>
</evidence>
<dbReference type="Proteomes" id="UP001230426">
    <property type="component" value="Unassembled WGS sequence"/>
</dbReference>
<keyword evidence="9" id="KW-0676">Redox-active center</keyword>
<protein>
    <submittedName>
        <fullName evidence="12">Membrane protein</fullName>
    </submittedName>
</protein>
<organism evidence="12 13">
    <name type="scientific">Streptosporangium brasiliense</name>
    <dbReference type="NCBI Taxonomy" id="47480"/>
    <lineage>
        <taxon>Bacteria</taxon>
        <taxon>Bacillati</taxon>
        <taxon>Actinomycetota</taxon>
        <taxon>Actinomycetes</taxon>
        <taxon>Streptosporangiales</taxon>
        <taxon>Streptosporangiaceae</taxon>
        <taxon>Streptosporangium</taxon>
    </lineage>
</organism>
<evidence type="ECO:0000256" key="1">
    <source>
        <dbReference type="ARBA" id="ARBA00004141"/>
    </source>
</evidence>
<keyword evidence="6" id="KW-0560">Oxidoreductase</keyword>
<feature type="transmembrane region" description="Helical" evidence="10">
    <location>
        <begin position="111"/>
        <end position="131"/>
    </location>
</feature>
<feature type="domain" description="Vitamin K epoxide reductase" evidence="11">
    <location>
        <begin position="22"/>
        <end position="163"/>
    </location>
</feature>
<reference evidence="12 13" key="1">
    <citation type="submission" date="2023-07" db="EMBL/GenBank/DDBJ databases">
        <title>Sequencing the genomes of 1000 actinobacteria strains.</title>
        <authorList>
            <person name="Klenk H.-P."/>
        </authorList>
    </citation>
    <scope>NUCLEOTIDE SEQUENCE [LARGE SCALE GENOMIC DNA]</scope>
    <source>
        <strain evidence="12 13">DSM 44109</strain>
    </source>
</reference>
<evidence type="ECO:0000256" key="5">
    <source>
        <dbReference type="ARBA" id="ARBA00022989"/>
    </source>
</evidence>
<proteinExistence type="inferred from homology"/>
<keyword evidence="4" id="KW-0874">Quinone</keyword>
<keyword evidence="13" id="KW-1185">Reference proteome</keyword>
<dbReference type="Pfam" id="PF07884">
    <property type="entry name" value="VKOR"/>
    <property type="match status" value="1"/>
</dbReference>
<comment type="caution">
    <text evidence="12">The sequence shown here is derived from an EMBL/GenBank/DDBJ whole genome shotgun (WGS) entry which is preliminary data.</text>
</comment>
<feature type="transmembrane region" description="Helical" evidence="10">
    <location>
        <begin position="137"/>
        <end position="161"/>
    </location>
</feature>
<evidence type="ECO:0000313" key="12">
    <source>
        <dbReference type="EMBL" id="MDP9867848.1"/>
    </source>
</evidence>
<dbReference type="EMBL" id="JAUSRB010000002">
    <property type="protein sequence ID" value="MDP9867848.1"/>
    <property type="molecule type" value="Genomic_DNA"/>
</dbReference>